<feature type="compositionally biased region" description="Low complexity" evidence="1">
    <location>
        <begin position="82"/>
        <end position="92"/>
    </location>
</feature>
<evidence type="ECO:0000256" key="1">
    <source>
        <dbReference type="SAM" id="MobiDB-lite"/>
    </source>
</evidence>
<feature type="region of interest" description="Disordered" evidence="1">
    <location>
        <begin position="15"/>
        <end position="161"/>
    </location>
</feature>
<feature type="compositionally biased region" description="Basic residues" evidence="1">
    <location>
        <begin position="136"/>
        <end position="147"/>
    </location>
</feature>
<keyword evidence="2" id="KW-0548">Nucleotidyltransferase</keyword>
<feature type="compositionally biased region" description="Basic residues" evidence="1">
    <location>
        <begin position="15"/>
        <end position="47"/>
    </location>
</feature>
<sequence length="161" mass="17853">ARRGPHRLGRRLLGRARGRVRRRPGRGRRGGLVRRRLPRGRARRARADRRAGHGLVRRPGRPGARARDRRDRLRAARRHPGGARTALPPARAGARRGDARRVAAREAARDAHAGRVGRAWSHADPLLPGQPERLSRGLRRRPARPRPRTAPAPGGAHCAPL</sequence>
<feature type="compositionally biased region" description="Basic and acidic residues" evidence="1">
    <location>
        <begin position="95"/>
        <end position="113"/>
    </location>
</feature>
<dbReference type="EMBL" id="CADCWC010000301">
    <property type="protein sequence ID" value="CAA9542698.1"/>
    <property type="molecule type" value="Genomic_DNA"/>
</dbReference>
<organism evidence="2">
    <name type="scientific">uncultured Thermoleophilia bacterium</name>
    <dbReference type="NCBI Taxonomy" id="1497501"/>
    <lineage>
        <taxon>Bacteria</taxon>
        <taxon>Bacillati</taxon>
        <taxon>Actinomycetota</taxon>
        <taxon>Thermoleophilia</taxon>
        <taxon>environmental samples</taxon>
    </lineage>
</organism>
<evidence type="ECO:0000313" key="2">
    <source>
        <dbReference type="EMBL" id="CAA9542698.1"/>
    </source>
</evidence>
<name>A0A6J4UAR6_9ACTN</name>
<dbReference type="GO" id="GO:0061598">
    <property type="term" value="F:molybdopterin adenylyltransferase activity"/>
    <property type="evidence" value="ECO:0007669"/>
    <property type="project" value="UniProtKB-EC"/>
</dbReference>
<feature type="compositionally biased region" description="Basic and acidic residues" evidence="1">
    <location>
        <begin position="65"/>
        <end position="74"/>
    </location>
</feature>
<accession>A0A6J4UAR6</accession>
<proteinExistence type="predicted"/>
<dbReference type="EC" id="2.7.7.75" evidence="2"/>
<feature type="non-terminal residue" evidence="2">
    <location>
        <position position="1"/>
    </location>
</feature>
<keyword evidence="2" id="KW-0808">Transferase</keyword>
<protein>
    <submittedName>
        <fullName evidence="2">Molybdopterin adenylyltransferase</fullName>
        <ecNumber evidence="2">2.7.7.75</ecNumber>
    </submittedName>
</protein>
<gene>
    <name evidence="2" type="ORF">AVDCRST_MAG79-2001</name>
</gene>
<feature type="compositionally biased region" description="Low complexity" evidence="1">
    <location>
        <begin position="149"/>
        <end position="161"/>
    </location>
</feature>
<reference evidence="2" key="1">
    <citation type="submission" date="2020-02" db="EMBL/GenBank/DDBJ databases">
        <authorList>
            <person name="Meier V. D."/>
        </authorList>
    </citation>
    <scope>NUCLEOTIDE SEQUENCE</scope>
    <source>
        <strain evidence="2">AVDCRST_MAG79</strain>
    </source>
</reference>
<feature type="non-terminal residue" evidence="2">
    <location>
        <position position="161"/>
    </location>
</feature>
<dbReference type="AlphaFoldDB" id="A0A6J4UAR6"/>